<keyword evidence="3" id="KW-1185">Reference proteome</keyword>
<dbReference type="PANTHER" id="PTHR44329">
    <property type="entry name" value="SERINE/THREONINE-PROTEIN KINASE TNNI3K-RELATED"/>
    <property type="match status" value="1"/>
</dbReference>
<proteinExistence type="predicted"/>
<dbReference type="Proteomes" id="UP000247702">
    <property type="component" value="Unassembled WGS sequence"/>
</dbReference>
<dbReference type="GO" id="GO:0004674">
    <property type="term" value="F:protein serine/threonine kinase activity"/>
    <property type="evidence" value="ECO:0007669"/>
    <property type="project" value="TreeGrafter"/>
</dbReference>
<evidence type="ECO:0000259" key="1">
    <source>
        <dbReference type="PROSITE" id="PS50011"/>
    </source>
</evidence>
<dbReference type="InterPro" id="IPR051681">
    <property type="entry name" value="Ser/Thr_Kinases-Pseudokinases"/>
</dbReference>
<comment type="caution">
    <text evidence="2">The sequence shown here is derived from an EMBL/GenBank/DDBJ whole genome shotgun (WGS) entry which is preliminary data.</text>
</comment>
<dbReference type="EMBL" id="BEXD01000785">
    <property type="protein sequence ID" value="GBB90172.1"/>
    <property type="molecule type" value="Genomic_DNA"/>
</dbReference>
<accession>A0A2Z6QN79</accession>
<reference evidence="2 3" key="1">
    <citation type="submission" date="2017-11" db="EMBL/GenBank/DDBJ databases">
        <title>The genome of Rhizophagus clarus HR1 reveals common genetic basis of auxotrophy among arbuscular mycorrhizal fungi.</title>
        <authorList>
            <person name="Kobayashi Y."/>
        </authorList>
    </citation>
    <scope>NUCLEOTIDE SEQUENCE [LARGE SCALE GENOMIC DNA]</scope>
    <source>
        <strain evidence="2 3">HR1</strain>
    </source>
</reference>
<dbReference type="Gene3D" id="1.10.510.10">
    <property type="entry name" value="Transferase(Phosphotransferase) domain 1"/>
    <property type="match status" value="1"/>
</dbReference>
<feature type="domain" description="Protein kinase" evidence="1">
    <location>
        <begin position="980"/>
        <end position="1269"/>
    </location>
</feature>
<dbReference type="SUPFAM" id="SSF56112">
    <property type="entry name" value="Protein kinase-like (PK-like)"/>
    <property type="match status" value="1"/>
</dbReference>
<organism evidence="2 3">
    <name type="scientific">Rhizophagus clarus</name>
    <dbReference type="NCBI Taxonomy" id="94130"/>
    <lineage>
        <taxon>Eukaryota</taxon>
        <taxon>Fungi</taxon>
        <taxon>Fungi incertae sedis</taxon>
        <taxon>Mucoromycota</taxon>
        <taxon>Glomeromycotina</taxon>
        <taxon>Glomeromycetes</taxon>
        <taxon>Glomerales</taxon>
        <taxon>Glomeraceae</taxon>
        <taxon>Rhizophagus</taxon>
    </lineage>
</organism>
<evidence type="ECO:0000313" key="3">
    <source>
        <dbReference type="Proteomes" id="UP000247702"/>
    </source>
</evidence>
<dbReference type="GO" id="GO:0005524">
    <property type="term" value="F:ATP binding"/>
    <property type="evidence" value="ECO:0007669"/>
    <property type="project" value="InterPro"/>
</dbReference>
<dbReference type="Pfam" id="PF00069">
    <property type="entry name" value="Pkinase"/>
    <property type="match status" value="1"/>
</dbReference>
<name>A0A2Z6QN79_9GLOM</name>
<dbReference type="PROSITE" id="PS50011">
    <property type="entry name" value="PROTEIN_KINASE_DOM"/>
    <property type="match status" value="1"/>
</dbReference>
<sequence length="1339" mass="159047">MLPQDDSDHWCDKCNEIYTDIYNKWCKPCNIDFFKNNFTNWTSGNDTIDDFIQYRQLKIDKHDDIIFEWIPYNQFVDVKEIGKDNYSNDTMYSALWNEGLLRYNSDKREWIRNPNIEVTLKCLNGSQNIIYEVLDEAENYNLTYGISQNPDTEDYIVVLENKYCEKCCEKYFAKIYNKWCISCYVKNSFANWTSGNEIIDDFIQKMLLNCDENYDNVCEWIPYSQLIDIKEIGKVENNVATIYSALWNDGPFYYNYDKMEWIRDSSKKVTLKYLSNQQKLIDELFCEKYYGIIYGISKNPDMEDYIIVLQKYCEKCCEEYTDISYEWCKLCYTNNFTNWTSGNQKIDNFIQKIQLTATSFKNIIEWIPYAQFISIKEIVENHDNFITIYSAIWNSSPYYNDSKNKLIRKSQQVILITLNYLDKSSIIDKLLDKIKDLMMDKMGNVYGITQNPETKDYIIICNNIFCEKCGKIYTNIKVEWCKSCHLKDNFTNWISGNETIDKFIQKMQLKISNYNDIVVEWIPYDQFINIKKIEKVYNNSFTIYSAIWKGGPLVHNNKNIYKREYYKKVTLKCLNNSQNKINEFINKVEYDSIKNNYICGISQNPDTKNYIIVFQDIYCEKCGEIYTDTYYKWCKPCKIDYLKNNLQNWTSGNENIDNYIQKMQLKFHDYDSIVEWISFNQFINIKEMSNIEDNNTTIYIAVCKKNYYKKVVLKCLNNSENRIDEFFNEAENYLIENDIYGITQNPDTKDYILILNDDKYCKICSEQYLGNKWCKSCQIDFFKDDFKNWTSGNNKIDDSIQTMQLEILYYEDSIAEWIPFNQFINIKEMSKVEDNNTTIYSAIWKDGQLKYNDDKDIYQRDNYKEITLKCLNNSQNKINEFLNKAENYSIENNYIYGISQNPDTKDYIMVLQDIYCEKCNEEYTDIENKWCKPCQINYLENSFINWTSGSKKINDLIQKMQSKINEYNDIIFEWIPYNQLDYIEKVGKGGFATVYSAIWKNGPLEYNYHKKIYQRNNYKEVALKCLNNSQNISNEFLNEIEIYSINKRNKIMQIYGISQNPDTKNYTMILQYAECGNFNNWMDYYRNFSLPAKSFILLEISVGLKEIHQKQLVHRDFHIGNILINSDNYYGSDYYNVIPISTYISDMGLCGEVNNTDKTNIYGVMPYVAPEVLRKKPYTKAADIYSFGMIMYFIITGRQPFENRAHDFNLALDICNGIRPEIPEIPELKSNWYIDLMKKCWDSNPDNRPDIESIGTILSKRVYYDEEYIVAERYLNKGYKENSQLTTHPQAIYTSRLLNPYTEGLPIDFLDSKTSTTLTKEMESLSVEKKRKASLSAEI</sequence>
<dbReference type="InterPro" id="IPR000719">
    <property type="entry name" value="Prot_kinase_dom"/>
</dbReference>
<protein>
    <recommendedName>
        <fullName evidence="1">Protein kinase domain-containing protein</fullName>
    </recommendedName>
</protein>
<evidence type="ECO:0000313" key="2">
    <source>
        <dbReference type="EMBL" id="GBB90172.1"/>
    </source>
</evidence>
<dbReference type="InterPro" id="IPR011009">
    <property type="entry name" value="Kinase-like_dom_sf"/>
</dbReference>
<gene>
    <name evidence="2" type="ORF">RclHR1_17040003</name>
</gene>